<dbReference type="Proteomes" id="UP001155059">
    <property type="component" value="Unassembled WGS sequence"/>
</dbReference>
<dbReference type="Gene3D" id="1.10.260.40">
    <property type="entry name" value="lambda repressor-like DNA-binding domains"/>
    <property type="match status" value="1"/>
</dbReference>
<dbReference type="EMBL" id="JALQCW010000086">
    <property type="protein sequence ID" value="MCK9801442.1"/>
    <property type="molecule type" value="Genomic_DNA"/>
</dbReference>
<accession>A0A9X2C8G7</accession>
<reference evidence="1 2" key="2">
    <citation type="journal article" date="2023" name="Plant Pathol.">
        <title>Dismantling and reorganizing Pseudomonas marginalis sensu#lato.</title>
        <authorList>
            <person name="Sawada H."/>
            <person name="Fujikawa T."/>
            <person name="Satou M."/>
        </authorList>
    </citation>
    <scope>NUCLEOTIDE SEQUENCE [LARGE SCALE GENOMIC DNA]</scope>
    <source>
        <strain evidence="1 2">MAFF 302030</strain>
    </source>
</reference>
<protein>
    <submittedName>
        <fullName evidence="1">Transcriptional regulator</fullName>
    </submittedName>
</protein>
<dbReference type="AlphaFoldDB" id="A0A9X2C8G7"/>
<name>A0A9X2C8G7_9PSED</name>
<evidence type="ECO:0000313" key="1">
    <source>
        <dbReference type="EMBL" id="MCK9801442.1"/>
    </source>
</evidence>
<comment type="caution">
    <text evidence="1">The sequence shown here is derived from an EMBL/GenBank/DDBJ whole genome shotgun (WGS) entry which is preliminary data.</text>
</comment>
<dbReference type="InterPro" id="IPR010982">
    <property type="entry name" value="Lambda_DNA-bd_dom_sf"/>
</dbReference>
<dbReference type="RefSeq" id="WP_268266854.1">
    <property type="nucleotide sequence ID" value="NZ_JALQCW010000086.1"/>
</dbReference>
<sequence>MPTSSLSQERDDIAREIETLILQRVACVSQKHLSVALKPKFESCSESTVSRWNDGEYQKWAAALSILGLRVVPQSAVVVTAEYLSALETMARIGLKAEKRRPGPLGWD</sequence>
<proteinExistence type="predicted"/>
<reference evidence="1 2" key="1">
    <citation type="journal article" date="2022" name="Int. J. Syst. Evol. Microbiol.">
        <title>Pseudomonas aegrilactucae sp. nov. and Pseudomonas morbosilactucae sp. nov., pathogens causing bacterial rot of lettuce in Japan.</title>
        <authorList>
            <person name="Sawada H."/>
            <person name="Fujikawa T."/>
            <person name="Satou M."/>
        </authorList>
    </citation>
    <scope>NUCLEOTIDE SEQUENCE [LARGE SCALE GENOMIC DNA]</scope>
    <source>
        <strain evidence="1 2">MAFF 302030</strain>
    </source>
</reference>
<dbReference type="SUPFAM" id="SSF47413">
    <property type="entry name" value="lambda repressor-like DNA-binding domains"/>
    <property type="match status" value="1"/>
</dbReference>
<organism evidence="1 2">
    <name type="scientific">Pseudomonas morbosilactucae</name>
    <dbReference type="NCBI Taxonomy" id="2938197"/>
    <lineage>
        <taxon>Bacteria</taxon>
        <taxon>Pseudomonadati</taxon>
        <taxon>Pseudomonadota</taxon>
        <taxon>Gammaproteobacteria</taxon>
        <taxon>Pseudomonadales</taxon>
        <taxon>Pseudomonadaceae</taxon>
        <taxon>Pseudomonas</taxon>
    </lineage>
</organism>
<evidence type="ECO:0000313" key="2">
    <source>
        <dbReference type="Proteomes" id="UP001155059"/>
    </source>
</evidence>
<dbReference type="GO" id="GO:0003677">
    <property type="term" value="F:DNA binding"/>
    <property type="evidence" value="ECO:0007669"/>
    <property type="project" value="InterPro"/>
</dbReference>
<gene>
    <name evidence="1" type="ORF">M1B34_28180</name>
</gene>